<dbReference type="Proteomes" id="UP000617355">
    <property type="component" value="Unassembled WGS sequence"/>
</dbReference>
<keyword evidence="3" id="KW-1185">Reference proteome</keyword>
<feature type="compositionally biased region" description="Basic and acidic residues" evidence="1">
    <location>
        <begin position="208"/>
        <end position="218"/>
    </location>
</feature>
<feature type="region of interest" description="Disordered" evidence="1">
    <location>
        <begin position="203"/>
        <end position="248"/>
    </location>
</feature>
<proteinExistence type="predicted"/>
<name>A0ABQ1QVS6_9RHOB</name>
<feature type="compositionally biased region" description="Basic residues" evidence="1">
    <location>
        <begin position="224"/>
        <end position="237"/>
    </location>
</feature>
<protein>
    <recommendedName>
        <fullName evidence="4">Replication protein</fullName>
    </recommendedName>
</protein>
<comment type="caution">
    <text evidence="2">The sequence shown here is derived from an EMBL/GenBank/DDBJ whole genome shotgun (WGS) entry which is preliminary data.</text>
</comment>
<evidence type="ECO:0000313" key="3">
    <source>
        <dbReference type="Proteomes" id="UP000617355"/>
    </source>
</evidence>
<gene>
    <name evidence="2" type="ORF">GCM10011358_30560</name>
</gene>
<reference evidence="3" key="1">
    <citation type="journal article" date="2019" name="Int. J. Syst. Evol. Microbiol.">
        <title>The Global Catalogue of Microorganisms (GCM) 10K type strain sequencing project: providing services to taxonomists for standard genome sequencing and annotation.</title>
        <authorList>
            <consortium name="The Broad Institute Genomics Platform"/>
            <consortium name="The Broad Institute Genome Sequencing Center for Infectious Disease"/>
            <person name="Wu L."/>
            <person name="Ma J."/>
        </authorList>
    </citation>
    <scope>NUCLEOTIDE SEQUENCE [LARGE SCALE GENOMIC DNA]</scope>
    <source>
        <strain evidence="3">CGMCC 1.12922</strain>
    </source>
</reference>
<evidence type="ECO:0000313" key="2">
    <source>
        <dbReference type="EMBL" id="GGD44686.1"/>
    </source>
</evidence>
<dbReference type="EMBL" id="BMGI01000005">
    <property type="protein sequence ID" value="GGD44686.1"/>
    <property type="molecule type" value="Genomic_DNA"/>
</dbReference>
<sequence>MNPRRAFYHEEHEFSFRAGRDRTKRGGEDAVVCGAQTRQGRFCQSLPIREGKGRCLRHAGPHAARAHRERQLEGLRTGRVSPEEWNRAEARRAANRLSRAWRKDPWLPGATIDLGAHENTMRADLAARAVLDDIRTLAPAVADWLRWKFRRYRIDRTDWARWERVLVNDLPCRVEAAGPPPAGCEGPSLGANEAAARGAVWTPEDSADDVRSKRHCPDPIKVPPKVRGKGYGRRGRPRTQPADDGELSGLMELYRQNQATVGPMLERCATDGDRLALLRAMRDYLADPNEPRAQARWLSMVRLLRST</sequence>
<accession>A0ABQ1QVS6</accession>
<evidence type="ECO:0008006" key="4">
    <source>
        <dbReference type="Google" id="ProtNLM"/>
    </source>
</evidence>
<evidence type="ECO:0000256" key="1">
    <source>
        <dbReference type="SAM" id="MobiDB-lite"/>
    </source>
</evidence>
<organism evidence="2 3">
    <name type="scientific">Sinisalibacter lacisalsi</name>
    <dbReference type="NCBI Taxonomy" id="1526570"/>
    <lineage>
        <taxon>Bacteria</taxon>
        <taxon>Pseudomonadati</taxon>
        <taxon>Pseudomonadota</taxon>
        <taxon>Alphaproteobacteria</taxon>
        <taxon>Rhodobacterales</taxon>
        <taxon>Roseobacteraceae</taxon>
        <taxon>Sinisalibacter</taxon>
    </lineage>
</organism>